<gene>
    <name evidence="1" type="ORF">OE749_02575</name>
</gene>
<reference evidence="1 2" key="1">
    <citation type="submission" date="2022-10" db="EMBL/GenBank/DDBJ databases">
        <title>Aestuariibacter sp. AA17 isolated from Montipora capitata coral fragment.</title>
        <authorList>
            <person name="Emsley S.A."/>
            <person name="Pfannmuller K.M."/>
            <person name="Loughran R.M."/>
            <person name="Shlafstein M."/>
            <person name="Papke E."/>
            <person name="Saw J.H."/>
            <person name="Ushijima B."/>
            <person name="Videau P."/>
        </authorList>
    </citation>
    <scope>NUCLEOTIDE SEQUENCE [LARGE SCALE GENOMIC DNA]</scope>
    <source>
        <strain evidence="1 2">AA17</strain>
    </source>
</reference>
<organism evidence="1 2">
    <name type="scientific">Fluctibacter corallii</name>
    <dbReference type="NCBI Taxonomy" id="2984329"/>
    <lineage>
        <taxon>Bacteria</taxon>
        <taxon>Pseudomonadati</taxon>
        <taxon>Pseudomonadota</taxon>
        <taxon>Gammaproteobacteria</taxon>
        <taxon>Alteromonadales</taxon>
        <taxon>Alteromonadaceae</taxon>
        <taxon>Fluctibacter</taxon>
    </lineage>
</organism>
<accession>A0ABT3A4J5</accession>
<protein>
    <submittedName>
        <fullName evidence="1">Uncharacterized protein</fullName>
    </submittedName>
</protein>
<keyword evidence="2" id="KW-1185">Reference proteome</keyword>
<proteinExistence type="predicted"/>
<sequence length="430" mass="47129">MKLIRLFLLAMSLLLVSAVGLVFVIFDGSPLVAQQQASTVDDADSVHALMRSVRNMLKRRHQAQEVSISEQQVHSLLGLANRALPNFSSKVNLQPEIGLIAASYAFSSPFDVPLPTVYLNVSASLSSGARLHIDDVSIGQLTLSGQTFLCLVEWLVNTWTSSDIATNGLNTIKRTQVNKDYLVLDLQPIQPVLAQLNEIKNGLGTSQDTHLRERTAYYLKALDDKSDLNQTRGVSLTQYLSSLFQLVESQRAFHDPVKDNQAAILALAVYTGHHRLANLVGDIQPVKGRAALPRYRPLLAGRTDLTQHFVLSAAIYVLSQQGITVAIGEFKELMDRANGGSGYSFVDLAADMAGLRFAEQALSPERAMPLQSALAKGVEQAWLFPDTQGLAEGLTKQAFSEQFETVDSQAYKDVLIDIQTRIDNLPLSQL</sequence>
<name>A0ABT3A4J5_9ALTE</name>
<dbReference type="Proteomes" id="UP001652504">
    <property type="component" value="Unassembled WGS sequence"/>
</dbReference>
<comment type="caution">
    <text evidence="1">The sequence shown here is derived from an EMBL/GenBank/DDBJ whole genome shotgun (WGS) entry which is preliminary data.</text>
</comment>
<evidence type="ECO:0000313" key="2">
    <source>
        <dbReference type="Proteomes" id="UP001652504"/>
    </source>
</evidence>
<dbReference type="RefSeq" id="WP_263710779.1">
    <property type="nucleotide sequence ID" value="NZ_JAOWKX010000001.1"/>
</dbReference>
<dbReference type="EMBL" id="JAOWKX010000001">
    <property type="protein sequence ID" value="MCV2883583.1"/>
    <property type="molecule type" value="Genomic_DNA"/>
</dbReference>
<evidence type="ECO:0000313" key="1">
    <source>
        <dbReference type="EMBL" id="MCV2883583.1"/>
    </source>
</evidence>